<sequence>MGINNGPLWEYLAPTTVVLNQKNYNRPLLQCTTTEKTKGLERWMEILIQFLNSNAMFNYHLPIKKIHSKLFEIWSKMSLLDRTPKNL</sequence>
<name>A0A3N6PZ00_9CYAN</name>
<gene>
    <name evidence="1" type="ORF">D5R40_07405</name>
</gene>
<evidence type="ECO:0000313" key="1">
    <source>
        <dbReference type="EMBL" id="RQH49039.1"/>
    </source>
</evidence>
<organism evidence="1 2">
    <name type="scientific">Okeania hirsuta</name>
    <dbReference type="NCBI Taxonomy" id="1458930"/>
    <lineage>
        <taxon>Bacteria</taxon>
        <taxon>Bacillati</taxon>
        <taxon>Cyanobacteriota</taxon>
        <taxon>Cyanophyceae</taxon>
        <taxon>Oscillatoriophycideae</taxon>
        <taxon>Oscillatoriales</taxon>
        <taxon>Microcoleaceae</taxon>
        <taxon>Okeania</taxon>
    </lineage>
</organism>
<accession>A0A3N6PZ00</accession>
<dbReference type="Proteomes" id="UP000269154">
    <property type="component" value="Unassembled WGS sequence"/>
</dbReference>
<protein>
    <submittedName>
        <fullName evidence="1">Uncharacterized protein</fullName>
    </submittedName>
</protein>
<evidence type="ECO:0000313" key="2">
    <source>
        <dbReference type="Proteomes" id="UP000269154"/>
    </source>
</evidence>
<comment type="caution">
    <text evidence="1">The sequence shown here is derived from an EMBL/GenBank/DDBJ whole genome shotgun (WGS) entry which is preliminary data.</text>
</comment>
<dbReference type="EMBL" id="RCBY01000028">
    <property type="protein sequence ID" value="RQH49039.1"/>
    <property type="molecule type" value="Genomic_DNA"/>
</dbReference>
<proteinExistence type="predicted"/>
<keyword evidence="2" id="KW-1185">Reference proteome</keyword>
<dbReference type="AlphaFoldDB" id="A0A3N6PZ00"/>
<reference evidence="1 2" key="1">
    <citation type="journal article" date="2018" name="ACS Chem. Biol.">
        <title>Ketoreductase domain dysfunction expands chemodiversity: malyngamide biosynthesis in the cyanobacterium Okeania hirsuta.</title>
        <authorList>
            <person name="Moss N.A."/>
            <person name="Leao T."/>
            <person name="Rankin M."/>
            <person name="McCullough T.M."/>
            <person name="Qu P."/>
            <person name="Korobeynikov A."/>
            <person name="Smith J.L."/>
            <person name="Gerwick L."/>
            <person name="Gerwick W.H."/>
        </authorList>
    </citation>
    <scope>NUCLEOTIDE SEQUENCE [LARGE SCALE GENOMIC DNA]</scope>
    <source>
        <strain evidence="1 2">PAB10Feb10-1</strain>
    </source>
</reference>